<evidence type="ECO:0000256" key="5">
    <source>
        <dbReference type="SAM" id="Phobius"/>
    </source>
</evidence>
<feature type="transmembrane region" description="Helical" evidence="5">
    <location>
        <begin position="303"/>
        <end position="328"/>
    </location>
</feature>
<name>A0A5E4LWY0_CAEEL</name>
<dbReference type="WormBase" id="T10E10.3b">
    <property type="protein sequence ID" value="CE53542"/>
    <property type="gene ID" value="WBGene00020420"/>
    <property type="gene designation" value="npr-38"/>
</dbReference>
<dbReference type="PRINTS" id="PR00237">
    <property type="entry name" value="GPCRRHODOPSN"/>
</dbReference>
<dbReference type="PROSITE" id="PS50262">
    <property type="entry name" value="G_PROTEIN_RECEP_F1_2"/>
    <property type="match status" value="1"/>
</dbReference>
<evidence type="ECO:0000313" key="9">
    <source>
        <dbReference type="WormBase" id="T10E10.3b"/>
    </source>
</evidence>
<evidence type="ECO:0000256" key="4">
    <source>
        <dbReference type="ARBA" id="ARBA00023136"/>
    </source>
</evidence>
<dbReference type="GeneID" id="188386"/>
<keyword evidence="2 5" id="KW-0812">Transmembrane</keyword>
<proteinExistence type="predicted"/>
<comment type="subcellular location">
    <subcellularLocation>
        <location evidence="1">Membrane</location>
    </subcellularLocation>
</comment>
<dbReference type="Proteomes" id="UP000001940">
    <property type="component" value="Chromosome X"/>
</dbReference>
<dbReference type="Pfam" id="PF10324">
    <property type="entry name" value="7TM_GPCR_Srw"/>
    <property type="match status" value="1"/>
</dbReference>
<dbReference type="AGR" id="WB:WBGene00020420"/>
<evidence type="ECO:0000313" key="8">
    <source>
        <dbReference type="Proteomes" id="UP000001940"/>
    </source>
</evidence>
<dbReference type="InterPro" id="IPR019427">
    <property type="entry name" value="7TM_GPCR_serpentine_rcpt_Srw"/>
</dbReference>
<feature type="transmembrane region" description="Helical" evidence="5">
    <location>
        <begin position="181"/>
        <end position="206"/>
    </location>
</feature>
<gene>
    <name evidence="7 9" type="primary">npr-38</name>
    <name evidence="7" type="ORF">CELE_T10E10.3</name>
    <name evidence="9" type="ORF">T10E10.3</name>
</gene>
<evidence type="ECO:0000313" key="7">
    <source>
        <dbReference type="EMBL" id="VVC12385.1"/>
    </source>
</evidence>
<evidence type="ECO:0000256" key="3">
    <source>
        <dbReference type="ARBA" id="ARBA00022989"/>
    </source>
</evidence>
<feature type="domain" description="G-protein coupled receptors family 1 profile" evidence="6">
    <location>
        <begin position="12"/>
        <end position="326"/>
    </location>
</feature>
<keyword evidence="7" id="KW-0675">Receptor</keyword>
<protein>
    <submittedName>
        <fullName evidence="7">G-protein coupled receptors family 1 profile domain-containing protein</fullName>
    </submittedName>
</protein>
<dbReference type="InterPro" id="IPR000276">
    <property type="entry name" value="GPCR_Rhodpsn"/>
</dbReference>
<evidence type="ECO:0000256" key="2">
    <source>
        <dbReference type="ARBA" id="ARBA00022692"/>
    </source>
</evidence>
<evidence type="ECO:0000256" key="1">
    <source>
        <dbReference type="ARBA" id="ARBA00004370"/>
    </source>
</evidence>
<dbReference type="CDD" id="cd14978">
    <property type="entry name" value="7tmA_FMRFamide_R-like"/>
    <property type="match status" value="1"/>
</dbReference>
<keyword evidence="3 5" id="KW-1133">Transmembrane helix</keyword>
<feature type="transmembrane region" description="Helical" evidence="5">
    <location>
        <begin position="86"/>
        <end position="106"/>
    </location>
</feature>
<dbReference type="ExpressionAtlas" id="A0A5E4LWY0">
    <property type="expression patterns" value="baseline and differential"/>
</dbReference>
<dbReference type="PANTHER" id="PTHR46895:SF2">
    <property type="entry name" value="G-PROTEIN COUPLED RECEPTORS FAMILY 1 PROFILE DOMAIN-CONTAINING PROTEIN"/>
    <property type="match status" value="1"/>
</dbReference>
<accession>A0A5E4LWY0</accession>
<dbReference type="GO" id="GO:0016020">
    <property type="term" value="C:membrane"/>
    <property type="evidence" value="ECO:0007669"/>
    <property type="project" value="UniProtKB-SubCell"/>
</dbReference>
<dbReference type="EMBL" id="BX284606">
    <property type="protein sequence ID" value="VVC12385.1"/>
    <property type="molecule type" value="Genomic_DNA"/>
</dbReference>
<dbReference type="Gene3D" id="1.20.1070.10">
    <property type="entry name" value="Rhodopsin 7-helix transmembrane proteins"/>
    <property type="match status" value="1"/>
</dbReference>
<dbReference type="SMR" id="A0A5E4LWY0"/>
<feature type="transmembrane region" description="Helical" evidence="5">
    <location>
        <begin position="6"/>
        <end position="21"/>
    </location>
</feature>
<dbReference type="PANTHER" id="PTHR46895">
    <property type="entry name" value="PROTEIN CBG20548-RELATED"/>
    <property type="match status" value="1"/>
</dbReference>
<keyword evidence="4 5" id="KW-0472">Membrane</keyword>
<feature type="transmembrane region" description="Helical" evidence="5">
    <location>
        <begin position="33"/>
        <end position="52"/>
    </location>
</feature>
<sequence length="383" mass="43936">MFPFLAILGVFGNSITLFVLLSRSMRNSTNEMLAAAAFSDILYIICMVPNQLSRWPSMVLSDCPDNPERKCASEYHMWFAVHKHHLAFLANWFSAASTWFIVTVSFDRLYAIKAPFSARLQTICPRHNLVAIPLILFFTGASCFHMNFKLLDDHAGSGNFTNSTMENIEDNRITLIQVMTVFMFIFHILIPMILLISFHTCLLYYLRNRFRHFFPARTRSARNSTRSDDVPAPLLSNVTDRSEVVRHHSSNSGVWNRHVNKAERHVTYTVIAIVTCYIVSHIPSACLYVYINLFHNVLYSTRWMYTSVQVSTTVVTCSKVANFILFCMSSKHFRKEMKKKLCFLSCKYKDGISGKDSANQPRTRFRSLPLNIIGDSSNNCSHD</sequence>
<feature type="transmembrane region" description="Helical" evidence="5">
    <location>
        <begin position="266"/>
        <end position="291"/>
    </location>
</feature>
<dbReference type="AlphaFoldDB" id="A0A5E4LWY0"/>
<keyword evidence="8" id="KW-1185">Reference proteome</keyword>
<evidence type="ECO:0000259" key="6">
    <source>
        <dbReference type="PROSITE" id="PS50262"/>
    </source>
</evidence>
<feature type="transmembrane region" description="Helical" evidence="5">
    <location>
        <begin position="127"/>
        <end position="148"/>
    </location>
</feature>
<organism evidence="7 8">
    <name type="scientific">Caenorhabditis elegans</name>
    <dbReference type="NCBI Taxonomy" id="6239"/>
    <lineage>
        <taxon>Eukaryota</taxon>
        <taxon>Metazoa</taxon>
        <taxon>Ecdysozoa</taxon>
        <taxon>Nematoda</taxon>
        <taxon>Chromadorea</taxon>
        <taxon>Rhabditida</taxon>
        <taxon>Rhabditina</taxon>
        <taxon>Rhabditomorpha</taxon>
        <taxon>Rhabditoidea</taxon>
        <taxon>Rhabditidae</taxon>
        <taxon>Peloderinae</taxon>
        <taxon>Caenorhabditis</taxon>
    </lineage>
</organism>
<dbReference type="RefSeq" id="NP_001362130.1">
    <property type="nucleotide sequence ID" value="NM_001375047.3"/>
</dbReference>
<dbReference type="SUPFAM" id="SSF81321">
    <property type="entry name" value="Family A G protein-coupled receptor-like"/>
    <property type="match status" value="1"/>
</dbReference>
<reference evidence="7 8" key="1">
    <citation type="journal article" date="1998" name="Science">
        <title>Genome sequence of the nematode C. elegans: a platform for investigating biology.</title>
        <authorList>
            <consortium name="The C. elegans sequencing consortium"/>
            <person name="Sulson J.E."/>
            <person name="Waterston R."/>
        </authorList>
    </citation>
    <scope>NUCLEOTIDE SEQUENCE [LARGE SCALE GENOMIC DNA]</scope>
    <source>
        <strain evidence="7 8">Bristol N2</strain>
    </source>
</reference>
<dbReference type="CTD" id="188386"/>
<dbReference type="GO" id="GO:0008528">
    <property type="term" value="F:G protein-coupled peptide receptor activity"/>
    <property type="evidence" value="ECO:0007669"/>
    <property type="project" value="InterPro"/>
</dbReference>
<dbReference type="OrthoDB" id="10011262at2759"/>
<dbReference type="InterPro" id="IPR017452">
    <property type="entry name" value="GPCR_Rhodpsn_7TM"/>
</dbReference>